<comment type="caution">
    <text evidence="1">The sequence shown here is derived from an EMBL/GenBank/DDBJ whole genome shotgun (WGS) entry which is preliminary data.</text>
</comment>
<dbReference type="EMBL" id="MGJJ01000017">
    <property type="protein sequence ID" value="OGN05082.1"/>
    <property type="molecule type" value="Genomic_DNA"/>
</dbReference>
<accession>A0A1F8EW58</accession>
<dbReference type="Proteomes" id="UP000177419">
    <property type="component" value="Unassembled WGS sequence"/>
</dbReference>
<sequence>MVHNINFKNQAINLRRKGLSYSEILRKIPVAKSTLSSWLQSVGLSRKIKHILTEKKRLAALRGAASRKTQRIELTAKIQEQAIKDIKEISIKELWLMGIMLYWAEGSKEKEGKPGSGVQFCNSDAYMIRLFIKWLTEICLIDKKMIGFDLFIHENHKHRINNVLNYWVKQTSFPLKEFNHIYYKKNKISTNRKNIG</sequence>
<dbReference type="AlphaFoldDB" id="A0A1F8EW58"/>
<dbReference type="STRING" id="1802669.A2746_02290"/>
<protein>
    <submittedName>
        <fullName evidence="1">Uncharacterized protein</fullName>
    </submittedName>
</protein>
<reference evidence="1 2" key="1">
    <citation type="journal article" date="2016" name="Nat. Commun.">
        <title>Thousands of microbial genomes shed light on interconnected biogeochemical processes in an aquifer system.</title>
        <authorList>
            <person name="Anantharaman K."/>
            <person name="Brown C.T."/>
            <person name="Hug L.A."/>
            <person name="Sharon I."/>
            <person name="Castelle C.J."/>
            <person name="Probst A.J."/>
            <person name="Thomas B.C."/>
            <person name="Singh A."/>
            <person name="Wilkins M.J."/>
            <person name="Karaoz U."/>
            <person name="Brodie E.L."/>
            <person name="Williams K.H."/>
            <person name="Hubbard S.S."/>
            <person name="Banfield J.F."/>
        </authorList>
    </citation>
    <scope>NUCLEOTIDE SEQUENCE [LARGE SCALE GENOMIC DNA]</scope>
</reference>
<proteinExistence type="predicted"/>
<name>A0A1F8EW58_9BACT</name>
<evidence type="ECO:0000313" key="2">
    <source>
        <dbReference type="Proteomes" id="UP000177419"/>
    </source>
</evidence>
<feature type="non-terminal residue" evidence="1">
    <location>
        <position position="196"/>
    </location>
</feature>
<gene>
    <name evidence="1" type="ORF">A2746_02290</name>
</gene>
<evidence type="ECO:0000313" key="1">
    <source>
        <dbReference type="EMBL" id="OGN05082.1"/>
    </source>
</evidence>
<organism evidence="1 2">
    <name type="scientific">Candidatus Yanofskybacteria bacterium RIFCSPHIGHO2_01_FULL_44_22</name>
    <dbReference type="NCBI Taxonomy" id="1802669"/>
    <lineage>
        <taxon>Bacteria</taxon>
        <taxon>Candidatus Yanofskyibacteriota</taxon>
    </lineage>
</organism>